<gene>
    <name evidence="2" type="ORF">GCM10009823_21490</name>
</gene>
<dbReference type="Proteomes" id="UP001500984">
    <property type="component" value="Unassembled WGS sequence"/>
</dbReference>
<evidence type="ECO:0000313" key="2">
    <source>
        <dbReference type="EMBL" id="GAA2099566.1"/>
    </source>
</evidence>
<name>A0ABP5IGI4_9MICO</name>
<evidence type="ECO:0008006" key="4">
    <source>
        <dbReference type="Google" id="ProtNLM"/>
    </source>
</evidence>
<evidence type="ECO:0000313" key="3">
    <source>
        <dbReference type="Proteomes" id="UP001500984"/>
    </source>
</evidence>
<comment type="caution">
    <text evidence="2">The sequence shown here is derived from an EMBL/GenBank/DDBJ whole genome shotgun (WGS) entry which is preliminary data.</text>
</comment>
<feature type="compositionally biased region" description="Low complexity" evidence="1">
    <location>
        <begin position="169"/>
        <end position="189"/>
    </location>
</feature>
<feature type="compositionally biased region" description="Low complexity" evidence="1">
    <location>
        <begin position="197"/>
        <end position="209"/>
    </location>
</feature>
<organism evidence="2 3">
    <name type="scientific">Brevibacterium salitolerans</name>
    <dbReference type="NCBI Taxonomy" id="1403566"/>
    <lineage>
        <taxon>Bacteria</taxon>
        <taxon>Bacillati</taxon>
        <taxon>Actinomycetota</taxon>
        <taxon>Actinomycetes</taxon>
        <taxon>Micrococcales</taxon>
        <taxon>Brevibacteriaceae</taxon>
        <taxon>Brevibacterium</taxon>
    </lineage>
</organism>
<reference evidence="3" key="1">
    <citation type="journal article" date="2019" name="Int. J. Syst. Evol. Microbiol.">
        <title>The Global Catalogue of Microorganisms (GCM) 10K type strain sequencing project: providing services to taxonomists for standard genome sequencing and annotation.</title>
        <authorList>
            <consortium name="The Broad Institute Genomics Platform"/>
            <consortium name="The Broad Institute Genome Sequencing Center for Infectious Disease"/>
            <person name="Wu L."/>
            <person name="Ma J."/>
        </authorList>
    </citation>
    <scope>NUCLEOTIDE SEQUENCE [LARGE SCALE GENOMIC DNA]</scope>
    <source>
        <strain evidence="3">JCM 15900</strain>
    </source>
</reference>
<feature type="compositionally biased region" description="Polar residues" evidence="1">
    <location>
        <begin position="211"/>
        <end position="221"/>
    </location>
</feature>
<evidence type="ECO:0000256" key="1">
    <source>
        <dbReference type="SAM" id="MobiDB-lite"/>
    </source>
</evidence>
<dbReference type="RefSeq" id="WP_291795856.1">
    <property type="nucleotide sequence ID" value="NZ_BAAAPZ010000008.1"/>
</dbReference>
<dbReference type="EMBL" id="BAAAPZ010000008">
    <property type="protein sequence ID" value="GAA2099566.1"/>
    <property type="molecule type" value="Genomic_DNA"/>
</dbReference>
<feature type="region of interest" description="Disordered" evidence="1">
    <location>
        <begin position="151"/>
        <end position="221"/>
    </location>
</feature>
<accession>A0ABP5IGI4</accession>
<proteinExistence type="predicted"/>
<sequence length="221" mass="24004">MSDFRPLPSKYPQLNQMEFTEHARKVLVRIIKVAFPHETVPDGPYERMADKLIAMADDATWFRIRLLQGVETLNTSAGGDFTALDDAPALATLKQVQHTDFFDYIRRTTVLEMYEDEEVWEALGYEGPSYDKGGYIDRGFDDLDWLPDPRVEEYDGEPLPDIVGLTAPAGTDTGTGRSAGTSASGTAHEAAAEAEEAGTAAAAPAIGATDPTDTSADQSAR</sequence>
<protein>
    <recommendedName>
        <fullName evidence="4">Gluconate 2-dehydrogenase subunit 3 family protein</fullName>
    </recommendedName>
</protein>
<keyword evidence="3" id="KW-1185">Reference proteome</keyword>